<dbReference type="Proteomes" id="UP000184330">
    <property type="component" value="Unassembled WGS sequence"/>
</dbReference>
<feature type="compositionally biased region" description="Basic and acidic residues" evidence="1">
    <location>
        <begin position="195"/>
        <end position="216"/>
    </location>
</feature>
<feature type="compositionally biased region" description="Polar residues" evidence="1">
    <location>
        <begin position="264"/>
        <end position="277"/>
    </location>
</feature>
<feature type="region of interest" description="Disordered" evidence="1">
    <location>
        <begin position="193"/>
        <end position="277"/>
    </location>
</feature>
<dbReference type="STRING" id="576137.A0A1L7X539"/>
<sequence>MLRSVPQGSAPDARSNAAADNLDDTGNQKLGAAQSVLRGVGLETEDVGQGVSARSTTKIRTKTHTQPIKALMINEHAVNPTPSPAQRPSGLPLRFIDQQELRQPSGSDLRKVVRSHARRDVDLKRRHIRDTLKARSPRPLLVKKVDRRELLPTSSRDHVTDPALSRSSVTPPVASTTRRNDILAASSLNTLRFLPQDRSEHPPSRRYLHQSDDRNRPNSAPPSKIQDELRASTDLRLLRVKDQARGTARKQIRPTRGRHRSLNGFVNSHPQENGTSTPITQIEVAGDGEQTLREVATIFNSLVGGSWRHDPFDIHSDLNSPRVSFLLSHYNSILNTVWVSSTHLVSFQTSRRELLHATVLFAASHLRAITNSNEYDRDILHHKGETIRIINSSLDDPSQRTSDEMIGALSSLILYEESYGSTQIAAIHRQGLQQILQLRYSKPDLGIHRFVQHLLAHPPGTAGRSKGQTTESNTTWDTYPGSRRTPLGHVVTTSFLWLTETAIQFESASYRIEDVNQVRHDIEEFLELCPHYQKSNLSFGFRSWLLASMVYLHVAIVPASEAYPLPRSEQEIVAQLKSVFYQSDREQLDLETPSPCSPRLWVLMLNGLYARTNDVVLLGSPEKLDLSTVSSLHWCRAQLLLRDIPWAERRYKLEPPIEDDWEWVKANGFWRDSVSRWNNQHEDLIELP</sequence>
<protein>
    <recommendedName>
        <fullName evidence="4">Tachykinin family protein</fullName>
    </recommendedName>
</protein>
<dbReference type="EMBL" id="FJOG01000015">
    <property type="protein sequence ID" value="CZR60125.1"/>
    <property type="molecule type" value="Genomic_DNA"/>
</dbReference>
<feature type="region of interest" description="Disordered" evidence="1">
    <location>
        <begin position="1"/>
        <end position="27"/>
    </location>
</feature>
<feature type="compositionally biased region" description="Polar residues" evidence="1">
    <location>
        <begin position="165"/>
        <end position="177"/>
    </location>
</feature>
<reference evidence="2 3" key="1">
    <citation type="submission" date="2016-03" db="EMBL/GenBank/DDBJ databases">
        <authorList>
            <person name="Ploux O."/>
        </authorList>
    </citation>
    <scope>NUCLEOTIDE SEQUENCE [LARGE SCALE GENOMIC DNA]</scope>
    <source>
        <strain evidence="2 3">UAMH 11012</strain>
    </source>
</reference>
<dbReference type="PANTHER" id="PTHR37540:SF5">
    <property type="entry name" value="TRANSCRIPTION FACTOR DOMAIN-CONTAINING PROTEIN"/>
    <property type="match status" value="1"/>
</dbReference>
<dbReference type="AlphaFoldDB" id="A0A1L7X539"/>
<dbReference type="OrthoDB" id="4159781at2759"/>
<evidence type="ECO:0000313" key="2">
    <source>
        <dbReference type="EMBL" id="CZR60125.1"/>
    </source>
</evidence>
<feature type="compositionally biased region" description="Basic residues" evidence="1">
    <location>
        <begin position="247"/>
        <end position="261"/>
    </location>
</feature>
<accession>A0A1L7X539</accession>
<feature type="compositionally biased region" description="Polar residues" evidence="1">
    <location>
        <begin position="466"/>
        <end position="477"/>
    </location>
</feature>
<feature type="region of interest" description="Disordered" evidence="1">
    <location>
        <begin position="460"/>
        <end position="481"/>
    </location>
</feature>
<dbReference type="PANTHER" id="PTHR37540">
    <property type="entry name" value="TRANSCRIPTION FACTOR (ACR-2), PUTATIVE-RELATED-RELATED"/>
    <property type="match status" value="1"/>
</dbReference>
<evidence type="ECO:0000313" key="3">
    <source>
        <dbReference type="Proteomes" id="UP000184330"/>
    </source>
</evidence>
<feature type="compositionally biased region" description="Basic and acidic residues" evidence="1">
    <location>
        <begin position="225"/>
        <end position="244"/>
    </location>
</feature>
<proteinExistence type="predicted"/>
<dbReference type="InterPro" id="IPR021858">
    <property type="entry name" value="Fun_TF"/>
</dbReference>
<evidence type="ECO:0000256" key="1">
    <source>
        <dbReference type="SAM" id="MobiDB-lite"/>
    </source>
</evidence>
<name>A0A1L7X539_9HELO</name>
<dbReference type="Pfam" id="PF11951">
    <property type="entry name" value="Fungal_trans_2"/>
    <property type="match status" value="1"/>
</dbReference>
<evidence type="ECO:0008006" key="4">
    <source>
        <dbReference type="Google" id="ProtNLM"/>
    </source>
</evidence>
<gene>
    <name evidence="2" type="ORF">PAC_10020</name>
</gene>
<feature type="region of interest" description="Disordered" evidence="1">
    <location>
        <begin position="152"/>
        <end position="181"/>
    </location>
</feature>
<keyword evidence="3" id="KW-1185">Reference proteome</keyword>
<organism evidence="2 3">
    <name type="scientific">Phialocephala subalpina</name>
    <dbReference type="NCBI Taxonomy" id="576137"/>
    <lineage>
        <taxon>Eukaryota</taxon>
        <taxon>Fungi</taxon>
        <taxon>Dikarya</taxon>
        <taxon>Ascomycota</taxon>
        <taxon>Pezizomycotina</taxon>
        <taxon>Leotiomycetes</taxon>
        <taxon>Helotiales</taxon>
        <taxon>Mollisiaceae</taxon>
        <taxon>Phialocephala</taxon>
        <taxon>Phialocephala fortinii species complex</taxon>
    </lineage>
</organism>